<dbReference type="InterPro" id="IPR036113">
    <property type="entry name" value="Asp/Glu-ADT_sf_sub_c"/>
</dbReference>
<gene>
    <name evidence="5" type="ORF">RF55_820</name>
</gene>
<dbReference type="Gene3D" id="3.40.50.800">
    <property type="entry name" value="Anticodon-binding domain"/>
    <property type="match status" value="1"/>
</dbReference>
<dbReference type="InterPro" id="IPR003837">
    <property type="entry name" value="GatC"/>
</dbReference>
<protein>
    <submittedName>
        <fullName evidence="5">Dna polymerase subunit gamma-mitochondrial-like protein</fullName>
    </submittedName>
</protein>
<accession>A0A0J7L7V2</accession>
<evidence type="ECO:0000313" key="5">
    <source>
        <dbReference type="EMBL" id="KMR03015.1"/>
    </source>
</evidence>
<dbReference type="AlphaFoldDB" id="A0A0J7L7V2"/>
<dbReference type="GO" id="GO:0070681">
    <property type="term" value="P:glutaminyl-tRNAGln biosynthesis via transamidation"/>
    <property type="evidence" value="ECO:0007669"/>
    <property type="project" value="TreeGrafter"/>
</dbReference>
<evidence type="ECO:0000256" key="3">
    <source>
        <dbReference type="SAM" id="MobiDB-lite"/>
    </source>
</evidence>
<keyword evidence="6" id="KW-1185">Reference proteome</keyword>
<evidence type="ECO:0000256" key="1">
    <source>
        <dbReference type="ARBA" id="ARBA00022741"/>
    </source>
</evidence>
<dbReference type="STRING" id="67767.A0A0J7L7V2"/>
<organism evidence="5 6">
    <name type="scientific">Lasius niger</name>
    <name type="common">Black garden ant</name>
    <dbReference type="NCBI Taxonomy" id="67767"/>
    <lineage>
        <taxon>Eukaryota</taxon>
        <taxon>Metazoa</taxon>
        <taxon>Ecdysozoa</taxon>
        <taxon>Arthropoda</taxon>
        <taxon>Hexapoda</taxon>
        <taxon>Insecta</taxon>
        <taxon>Pterygota</taxon>
        <taxon>Neoptera</taxon>
        <taxon>Endopterygota</taxon>
        <taxon>Hymenoptera</taxon>
        <taxon>Apocrita</taxon>
        <taxon>Aculeata</taxon>
        <taxon>Formicoidea</taxon>
        <taxon>Formicidae</taxon>
        <taxon>Formicinae</taxon>
        <taxon>Lasius</taxon>
        <taxon>Lasius</taxon>
    </lineage>
</organism>
<sequence>MDALRRTYKLFDKSVIIPLHPIASSKKYHSSIVRARQQQQQEAGENTNDRSRGDKKPVIDEATVRRLERLALVGFEYEQSKRILEEAIAFAERLREARIDETVRPMYSILENARIRLRDDVARGDVDRQEILRNAAVLEEDPHFVNLSERVLAYGPQGKLLLRNLEEHWFAHCVTMPRHNVFPCDSIADTLQLLRSNSLDDQLPFALATLAAMSKSAWNESLARVSSHRIVKVNVIVDASESKSLLHKKQRERKVWWRKLAQCPSRFVLAEARKARNLDVTEIEAQFPFGNITVETITYYPGIRKLYPQTEGSKDNAADVHMIEHVASLDWGCLALLCDSHMLDKSISSYIHPKLSPYKTTFQIEKQQNETDVEDLNRFVLYLNNTLRAKGISTILTNTEQIVEMCLIPFVVSVNRTSLKNGIVHVKNRSTTLKEAVHISDLVKYITLRSS</sequence>
<dbReference type="GO" id="GO:0000166">
    <property type="term" value="F:nucleotide binding"/>
    <property type="evidence" value="ECO:0007669"/>
    <property type="project" value="UniProtKB-KW"/>
</dbReference>
<comment type="caution">
    <text evidence="5">The sequence shown here is derived from an EMBL/GenBank/DDBJ whole genome shotgun (WGS) entry which is preliminary data.</text>
</comment>
<dbReference type="InterPro" id="IPR004154">
    <property type="entry name" value="Anticodon-bd"/>
</dbReference>
<dbReference type="InterPro" id="IPR045864">
    <property type="entry name" value="aa-tRNA-synth_II/BPL/LPL"/>
</dbReference>
<keyword evidence="1" id="KW-0547">Nucleotide-binding</keyword>
<evidence type="ECO:0000313" key="6">
    <source>
        <dbReference type="Proteomes" id="UP000036403"/>
    </source>
</evidence>
<feature type="domain" description="Anticodon-binding" evidence="4">
    <location>
        <begin position="407"/>
        <end position="446"/>
    </location>
</feature>
<dbReference type="GO" id="GO:0005739">
    <property type="term" value="C:mitochondrion"/>
    <property type="evidence" value="ECO:0007669"/>
    <property type="project" value="TreeGrafter"/>
</dbReference>
<dbReference type="Gene3D" id="3.30.930.10">
    <property type="entry name" value="Bira Bifunctional Protein, Domain 2"/>
    <property type="match status" value="1"/>
</dbReference>
<reference evidence="5 6" key="1">
    <citation type="submission" date="2015-04" db="EMBL/GenBank/DDBJ databases">
        <title>Lasius niger genome sequencing.</title>
        <authorList>
            <person name="Konorov E.A."/>
            <person name="Nikitin M.A."/>
            <person name="Kirill M.V."/>
            <person name="Chang P."/>
        </authorList>
    </citation>
    <scope>NUCLEOTIDE SEQUENCE [LARGE SCALE GENOMIC DNA]</scope>
    <source>
        <tissue evidence="5">Whole</tissue>
    </source>
</reference>
<dbReference type="OrthoDB" id="5394539at2759"/>
<dbReference type="Pfam" id="PF03129">
    <property type="entry name" value="HGTP_anticodon"/>
    <property type="match status" value="1"/>
</dbReference>
<dbReference type="SUPFAM" id="SSF55681">
    <property type="entry name" value="Class II aaRS and biotin synthetases"/>
    <property type="match status" value="1"/>
</dbReference>
<dbReference type="SUPFAM" id="SSF141000">
    <property type="entry name" value="Glu-tRNAGln amidotransferase C subunit"/>
    <property type="match status" value="1"/>
</dbReference>
<keyword evidence="2" id="KW-0496">Mitochondrion</keyword>
<dbReference type="InterPro" id="IPR036621">
    <property type="entry name" value="Anticodon-bd_dom_sf"/>
</dbReference>
<name>A0A0J7L7V2_LASNI</name>
<dbReference type="PANTHER" id="PTHR15004">
    <property type="entry name" value="GLUTAMYL-TRNA(GLN) AMIDOTRANSFERASE SUBUNIT C, MITOCHONDRIAL"/>
    <property type="match status" value="1"/>
</dbReference>
<dbReference type="GO" id="GO:0006450">
    <property type="term" value="P:regulation of translational fidelity"/>
    <property type="evidence" value="ECO:0007669"/>
    <property type="project" value="InterPro"/>
</dbReference>
<dbReference type="PaxDb" id="67767-A0A0J7L7V2"/>
<feature type="region of interest" description="Disordered" evidence="3">
    <location>
        <begin position="28"/>
        <end position="58"/>
    </location>
</feature>
<dbReference type="Proteomes" id="UP000036403">
    <property type="component" value="Unassembled WGS sequence"/>
</dbReference>
<dbReference type="GO" id="GO:0030956">
    <property type="term" value="C:glutamyl-tRNA(Gln) amidotransferase complex"/>
    <property type="evidence" value="ECO:0007669"/>
    <property type="project" value="TreeGrafter"/>
</dbReference>
<dbReference type="EMBL" id="LBMM01000249">
    <property type="protein sequence ID" value="KMR03015.1"/>
    <property type="molecule type" value="Genomic_DNA"/>
</dbReference>
<dbReference type="SUPFAM" id="SSF52954">
    <property type="entry name" value="Class II aaRS ABD-related"/>
    <property type="match status" value="1"/>
</dbReference>
<proteinExistence type="predicted"/>
<feature type="compositionally biased region" description="Basic and acidic residues" evidence="3">
    <location>
        <begin position="47"/>
        <end position="58"/>
    </location>
</feature>
<evidence type="ECO:0000256" key="2">
    <source>
        <dbReference type="ARBA" id="ARBA00023128"/>
    </source>
</evidence>
<evidence type="ECO:0000259" key="4">
    <source>
        <dbReference type="Pfam" id="PF03129"/>
    </source>
</evidence>
<dbReference type="PANTHER" id="PTHR15004:SF0">
    <property type="entry name" value="GLUTAMYL-TRNA(GLN) AMIDOTRANSFERASE SUBUNIT C, MITOCHONDRIAL"/>
    <property type="match status" value="1"/>
</dbReference>
<dbReference type="GO" id="GO:0032543">
    <property type="term" value="P:mitochondrial translation"/>
    <property type="evidence" value="ECO:0007669"/>
    <property type="project" value="TreeGrafter"/>
</dbReference>